<evidence type="ECO:0000256" key="2">
    <source>
        <dbReference type="SAM" id="Phobius"/>
    </source>
</evidence>
<dbReference type="Proteomes" id="UP001596413">
    <property type="component" value="Unassembled WGS sequence"/>
</dbReference>
<reference evidence="4" key="1">
    <citation type="journal article" date="2019" name="Int. J. Syst. Evol. Microbiol.">
        <title>The Global Catalogue of Microorganisms (GCM) 10K type strain sequencing project: providing services to taxonomists for standard genome sequencing and annotation.</title>
        <authorList>
            <consortium name="The Broad Institute Genomics Platform"/>
            <consortium name="The Broad Institute Genome Sequencing Center for Infectious Disease"/>
            <person name="Wu L."/>
            <person name="Ma J."/>
        </authorList>
    </citation>
    <scope>NUCLEOTIDE SEQUENCE [LARGE SCALE GENOMIC DNA]</scope>
    <source>
        <strain evidence="4">CGMCC 1.13681</strain>
    </source>
</reference>
<evidence type="ECO:0000313" key="3">
    <source>
        <dbReference type="EMBL" id="MFC7218047.1"/>
    </source>
</evidence>
<gene>
    <name evidence="3" type="ORF">ACFQLX_07680</name>
</gene>
<protein>
    <submittedName>
        <fullName evidence="3">Uncharacterized protein</fullName>
    </submittedName>
</protein>
<keyword evidence="2" id="KW-0812">Transmembrane</keyword>
<feature type="compositionally biased region" description="Basic and acidic residues" evidence="1">
    <location>
        <begin position="1"/>
        <end position="11"/>
    </location>
</feature>
<name>A0ABW2GBT3_9ACTN</name>
<sequence length="169" mass="18210">MSPRLDEEAPRRARGAPPRGGRRRREPRMHERLPLIAAAVALVAALAAAGWFVPSVREVLAQSFTRQPEPYTELYFTKDPHFDGTTVVVPLAVNDHGTGVRTHRVTVTLETAKGRAVGSTTLRVKPHRGAPVGATARLDTKGKAEAAMVRVALAGFAQTLQYSLGAATR</sequence>
<evidence type="ECO:0000313" key="4">
    <source>
        <dbReference type="Proteomes" id="UP001596413"/>
    </source>
</evidence>
<dbReference type="EMBL" id="JBHSZO010000008">
    <property type="protein sequence ID" value="MFC7218047.1"/>
    <property type="molecule type" value="Genomic_DNA"/>
</dbReference>
<keyword evidence="2" id="KW-0472">Membrane</keyword>
<keyword evidence="4" id="KW-1185">Reference proteome</keyword>
<proteinExistence type="predicted"/>
<feature type="transmembrane region" description="Helical" evidence="2">
    <location>
        <begin position="33"/>
        <end position="53"/>
    </location>
</feature>
<evidence type="ECO:0000256" key="1">
    <source>
        <dbReference type="SAM" id="MobiDB-lite"/>
    </source>
</evidence>
<accession>A0ABW2GBT3</accession>
<dbReference type="RefSeq" id="WP_386413303.1">
    <property type="nucleotide sequence ID" value="NZ_JBHSZO010000008.1"/>
</dbReference>
<feature type="region of interest" description="Disordered" evidence="1">
    <location>
        <begin position="1"/>
        <end position="28"/>
    </location>
</feature>
<comment type="caution">
    <text evidence="3">The sequence shown here is derived from an EMBL/GenBank/DDBJ whole genome shotgun (WGS) entry which is preliminary data.</text>
</comment>
<organism evidence="3 4">
    <name type="scientific">Streptomyces polyrhachis</name>
    <dbReference type="NCBI Taxonomy" id="1282885"/>
    <lineage>
        <taxon>Bacteria</taxon>
        <taxon>Bacillati</taxon>
        <taxon>Actinomycetota</taxon>
        <taxon>Actinomycetes</taxon>
        <taxon>Kitasatosporales</taxon>
        <taxon>Streptomycetaceae</taxon>
        <taxon>Streptomyces</taxon>
    </lineage>
</organism>
<keyword evidence="2" id="KW-1133">Transmembrane helix</keyword>